<reference evidence="2 3" key="1">
    <citation type="submission" date="2019-12" db="EMBL/GenBank/DDBJ databases">
        <title>The first sequenced Sphaerotilus natans bacteriophage genome is one of a kind - characterization and potential to control this filamentous bacterium in WWTP.</title>
        <authorList>
            <person name="Ferreira R."/>
            <person name="Amado R."/>
            <person name="Padrao J."/>
            <person name="Ferreira V."/>
            <person name="Dias N.M."/>
            <person name="Melo L.D.R."/>
            <person name="Azeredo J."/>
            <person name="Santos S.B."/>
            <person name="Nicolau A."/>
        </authorList>
    </citation>
    <scope>NUCLEOTIDE SEQUENCE [LARGE SCALE GENOMIC DNA]</scope>
</reference>
<protein>
    <submittedName>
        <fullName evidence="2">Scaffolding protein</fullName>
    </submittedName>
</protein>
<dbReference type="Proteomes" id="UP000464416">
    <property type="component" value="Segment"/>
</dbReference>
<keyword evidence="3" id="KW-1185">Reference proteome</keyword>
<evidence type="ECO:0000256" key="1">
    <source>
        <dbReference type="SAM" id="MobiDB-lite"/>
    </source>
</evidence>
<feature type="region of interest" description="Disordered" evidence="1">
    <location>
        <begin position="1"/>
        <end position="80"/>
    </location>
</feature>
<evidence type="ECO:0000313" key="2">
    <source>
        <dbReference type="EMBL" id="QHJ75323.1"/>
    </source>
</evidence>
<sequence>MSATHVPTNGFNAPPAAGPAPTPQVPSQGFQVPPAGDPPRMPNGNGHPIAAPNQQPGWVQNPGQQPQPQAQQPAPQGQQPADLTNVVALLQAALAGQQAPAQQAPAQQPAADAVRPNWMQSSANEFDVNQINDPIIKSMATVLQTAGKDLDLDRVLGKALTFGDPALVDVAYLRDAGGPQAAQLAEIAKGIVQAVNAKAEAVTNEVYASVGGEAVWHSSVAAFNQSAPHELKVTVAQMLDSTNENFIKAGAKIVAEFGRNSGLIPQQGAPLLNSASAGVQGQGLTREQFQAELRKIDSNSPGYEQAREALFARRALGKRSGL</sequence>
<name>A0A6B9SZS3_9CAUD</name>
<organism evidence="2 3">
    <name type="scientific">Sphaerotilus phage vB_SnaP-R1</name>
    <dbReference type="NCBI Taxonomy" id="2696336"/>
    <lineage>
        <taxon>Viruses</taxon>
        <taxon>Duplodnaviria</taxon>
        <taxon>Heunggongvirae</taxon>
        <taxon>Uroviricota</taxon>
        <taxon>Caudoviricetes</taxon>
        <taxon>Autographivirales</taxon>
        <taxon>Autoscriptoviridae</taxon>
        <taxon>Natansvirus</taxon>
        <taxon>Natansvirus SnaPR1</taxon>
    </lineage>
</organism>
<proteinExistence type="predicted"/>
<gene>
    <name evidence="2" type="ORF">SnaR1_gp33</name>
</gene>
<accession>A0A6B9SZS3</accession>
<dbReference type="EMBL" id="MN844877">
    <property type="protein sequence ID" value="QHJ75323.1"/>
    <property type="molecule type" value="Genomic_DNA"/>
</dbReference>
<evidence type="ECO:0000313" key="3">
    <source>
        <dbReference type="Proteomes" id="UP000464416"/>
    </source>
</evidence>
<feature type="compositionally biased region" description="Low complexity" evidence="1">
    <location>
        <begin position="52"/>
        <end position="80"/>
    </location>
</feature>